<sequence>MLESLGGRDFERYVNQTFTLSTAEESFEAELIEVDESPRPRGGREGEGVPWAFSLTFAAPPATEAGQQTFAVSHPEIGTLELFVVPHGPQDDGRRVYIAVLN</sequence>
<comment type="caution">
    <text evidence="2">The sequence shown here is derived from an EMBL/GenBank/DDBJ whole genome shotgun (WGS) entry which is preliminary data.</text>
</comment>
<name>A0ABS1DIS3_9PROT</name>
<evidence type="ECO:0000313" key="2">
    <source>
        <dbReference type="EMBL" id="MBK1670381.1"/>
    </source>
</evidence>
<dbReference type="RefSeq" id="WP_200342744.1">
    <property type="nucleotide sequence ID" value="NZ_NRRL01000091.1"/>
</dbReference>
<reference evidence="2 3" key="1">
    <citation type="journal article" date="2020" name="Microorganisms">
        <title>Osmotic Adaptation and Compatible Solute Biosynthesis of Phototrophic Bacteria as Revealed from Genome Analyses.</title>
        <authorList>
            <person name="Imhoff J.F."/>
            <person name="Rahn T."/>
            <person name="Kunzel S."/>
            <person name="Keller A."/>
            <person name="Neulinger S.C."/>
        </authorList>
    </citation>
    <scope>NUCLEOTIDE SEQUENCE [LARGE SCALE GENOMIC DNA]</scope>
    <source>
        <strain evidence="2 3">DSM 9895</strain>
    </source>
</reference>
<protein>
    <recommendedName>
        <fullName evidence="1">DUF6916 domain-containing protein</fullName>
    </recommendedName>
</protein>
<feature type="domain" description="DUF6916" evidence="1">
    <location>
        <begin position="9"/>
        <end position="100"/>
    </location>
</feature>
<evidence type="ECO:0000259" key="1">
    <source>
        <dbReference type="Pfam" id="PF21880"/>
    </source>
</evidence>
<accession>A0ABS1DIS3</accession>
<keyword evidence="3" id="KW-1185">Reference proteome</keyword>
<dbReference type="EMBL" id="NRRL01000091">
    <property type="protein sequence ID" value="MBK1670381.1"/>
    <property type="molecule type" value="Genomic_DNA"/>
</dbReference>
<gene>
    <name evidence="2" type="ORF">CKO28_20360</name>
</gene>
<dbReference type="Pfam" id="PF21880">
    <property type="entry name" value="DUF6916"/>
    <property type="match status" value="1"/>
</dbReference>
<organism evidence="2 3">
    <name type="scientific">Rhodovibrio sodomensis</name>
    <dbReference type="NCBI Taxonomy" id="1088"/>
    <lineage>
        <taxon>Bacteria</taxon>
        <taxon>Pseudomonadati</taxon>
        <taxon>Pseudomonadota</taxon>
        <taxon>Alphaproteobacteria</taxon>
        <taxon>Rhodospirillales</taxon>
        <taxon>Rhodovibrionaceae</taxon>
        <taxon>Rhodovibrio</taxon>
    </lineage>
</organism>
<evidence type="ECO:0000313" key="3">
    <source>
        <dbReference type="Proteomes" id="UP001296873"/>
    </source>
</evidence>
<dbReference type="Proteomes" id="UP001296873">
    <property type="component" value="Unassembled WGS sequence"/>
</dbReference>
<dbReference type="InterPro" id="IPR054209">
    <property type="entry name" value="DUF6916"/>
</dbReference>
<proteinExistence type="predicted"/>